<evidence type="ECO:0000256" key="1">
    <source>
        <dbReference type="ARBA" id="ARBA00022837"/>
    </source>
</evidence>
<dbReference type="PANTHER" id="PTHR24114:SF2">
    <property type="entry name" value="F-BOX DOMAIN-CONTAINING PROTEIN-RELATED"/>
    <property type="match status" value="1"/>
</dbReference>
<organism evidence="4 5">
    <name type="scientific">Paralvinella palmiformis</name>
    <dbReference type="NCBI Taxonomy" id="53620"/>
    <lineage>
        <taxon>Eukaryota</taxon>
        <taxon>Metazoa</taxon>
        <taxon>Spiralia</taxon>
        <taxon>Lophotrochozoa</taxon>
        <taxon>Annelida</taxon>
        <taxon>Polychaeta</taxon>
        <taxon>Sedentaria</taxon>
        <taxon>Canalipalpata</taxon>
        <taxon>Terebellida</taxon>
        <taxon>Terebelliformia</taxon>
        <taxon>Alvinellidae</taxon>
        <taxon>Paralvinella</taxon>
    </lineage>
</organism>
<dbReference type="CDD" id="cd00051">
    <property type="entry name" value="EFh"/>
    <property type="match status" value="1"/>
</dbReference>
<evidence type="ECO:0000313" key="4">
    <source>
        <dbReference type="EMBL" id="KAK2170737.1"/>
    </source>
</evidence>
<dbReference type="Pfam" id="PF13499">
    <property type="entry name" value="EF-hand_7"/>
    <property type="match status" value="1"/>
</dbReference>
<proteinExistence type="predicted"/>
<evidence type="ECO:0000256" key="2">
    <source>
        <dbReference type="SAM" id="MobiDB-lite"/>
    </source>
</evidence>
<feature type="compositionally biased region" description="Polar residues" evidence="2">
    <location>
        <begin position="25"/>
        <end position="34"/>
    </location>
</feature>
<keyword evidence="5" id="KW-1185">Reference proteome</keyword>
<dbReference type="SMART" id="SM00054">
    <property type="entry name" value="EFh"/>
    <property type="match status" value="2"/>
</dbReference>
<dbReference type="Gene3D" id="3.80.10.10">
    <property type="entry name" value="Ribonuclease Inhibitor"/>
    <property type="match status" value="1"/>
</dbReference>
<dbReference type="PANTHER" id="PTHR24114">
    <property type="entry name" value="LEUCINE RICH REPEAT FAMILY PROTEIN"/>
    <property type="match status" value="1"/>
</dbReference>
<dbReference type="InterPro" id="IPR002048">
    <property type="entry name" value="EF_hand_dom"/>
</dbReference>
<feature type="domain" description="EF-hand" evidence="3">
    <location>
        <begin position="466"/>
        <end position="501"/>
    </location>
</feature>
<reference evidence="4" key="1">
    <citation type="journal article" date="2023" name="Mol. Biol. Evol.">
        <title>Third-Generation Sequencing Reveals the Adaptive Role of the Epigenome in Three Deep-Sea Polychaetes.</title>
        <authorList>
            <person name="Perez M."/>
            <person name="Aroh O."/>
            <person name="Sun Y."/>
            <person name="Lan Y."/>
            <person name="Juniper S.K."/>
            <person name="Young C.R."/>
            <person name="Angers B."/>
            <person name="Qian P.Y."/>
        </authorList>
    </citation>
    <scope>NUCLEOTIDE SEQUENCE</scope>
    <source>
        <strain evidence="4">P08H-3</strain>
    </source>
</reference>
<dbReference type="PROSITE" id="PS00018">
    <property type="entry name" value="EF_HAND_1"/>
    <property type="match status" value="1"/>
</dbReference>
<feature type="domain" description="EF-hand" evidence="3">
    <location>
        <begin position="502"/>
        <end position="537"/>
    </location>
</feature>
<dbReference type="Proteomes" id="UP001208570">
    <property type="component" value="Unassembled WGS sequence"/>
</dbReference>
<dbReference type="InterPro" id="IPR018247">
    <property type="entry name" value="EF_Hand_1_Ca_BS"/>
</dbReference>
<dbReference type="SMART" id="SM00368">
    <property type="entry name" value="LRR_RI"/>
    <property type="match status" value="7"/>
</dbReference>
<dbReference type="InterPro" id="IPR001611">
    <property type="entry name" value="Leu-rich_rpt"/>
</dbReference>
<dbReference type="InterPro" id="IPR032675">
    <property type="entry name" value="LRR_dom_sf"/>
</dbReference>
<name>A0AAD9NHQ9_9ANNE</name>
<dbReference type="GO" id="GO:0005509">
    <property type="term" value="F:calcium ion binding"/>
    <property type="evidence" value="ECO:0007669"/>
    <property type="project" value="InterPro"/>
</dbReference>
<dbReference type="SUPFAM" id="SSF47473">
    <property type="entry name" value="EF-hand"/>
    <property type="match status" value="1"/>
</dbReference>
<accession>A0AAD9NHQ9</accession>
<dbReference type="SUPFAM" id="SSF52047">
    <property type="entry name" value="RNI-like"/>
    <property type="match status" value="1"/>
</dbReference>
<protein>
    <recommendedName>
        <fullName evidence="3">EF-hand domain-containing protein</fullName>
    </recommendedName>
</protein>
<evidence type="ECO:0000259" key="3">
    <source>
        <dbReference type="PROSITE" id="PS50222"/>
    </source>
</evidence>
<keyword evidence="1" id="KW-0106">Calcium</keyword>
<sequence>MKPNEDLSYQGKSFSRQFALKAPIQSRSKTSNGKSPAKLQLDPGQQPLGVARPLSAICQTSYKKTVLRRDSKSAGIRSGSASKKTLSRLDSLLSCVLNIEDVNLSDDEDDDDLNRNGREDFFGQRIYNACCRRTGVRPILNVAVHLRKSEVCVRHRAMTAADVKPLAVSLVSNPYVNVLDLGSNMIGSTGALYVCDLLRENVFISRLDLSDNAIGGKGARSLCYLLQSNKILQALCISGNSLEDGDSKCIAKMLMENYTLQELDISHNKFGARSGAILGKAIAENATLKKLNLSWNLLRLQSAETLCTALKLNAGLKLVNLRFNGLGLHGCRGLQKALADNTTLTELNISHNRIDGRALTLLLDGLRHNIGLEILKLGDNPIHISLTTSILTTIKTNENSAMKYLDLTHITVEPKFLEELQTMRNQSYELQVTYDLIHSCSIQNNHKKKLIATEEPLMLLYRYIQDKNLRLVDIFNILDEDKSMTVDKEEFSRGMKRAGIHIPPDTLALMMKKLDANGDGQIDFSELVDGHTKIRRRIFRQKLREQAYMERQRADPLAIMEDVKTTDRLLSRVPSTLTAKSFLPSLTKLLLTT</sequence>
<dbReference type="AlphaFoldDB" id="A0AAD9NHQ9"/>
<evidence type="ECO:0000313" key="5">
    <source>
        <dbReference type="Proteomes" id="UP001208570"/>
    </source>
</evidence>
<dbReference type="InterPro" id="IPR052394">
    <property type="entry name" value="LRR-containing"/>
</dbReference>
<dbReference type="Gene3D" id="1.10.238.10">
    <property type="entry name" value="EF-hand"/>
    <property type="match status" value="1"/>
</dbReference>
<gene>
    <name evidence="4" type="ORF">LSH36_1g25003</name>
</gene>
<dbReference type="PROSITE" id="PS50222">
    <property type="entry name" value="EF_HAND_2"/>
    <property type="match status" value="2"/>
</dbReference>
<dbReference type="Pfam" id="PF13516">
    <property type="entry name" value="LRR_6"/>
    <property type="match status" value="5"/>
</dbReference>
<dbReference type="InterPro" id="IPR011992">
    <property type="entry name" value="EF-hand-dom_pair"/>
</dbReference>
<feature type="region of interest" description="Disordered" evidence="2">
    <location>
        <begin position="20"/>
        <end position="46"/>
    </location>
</feature>
<dbReference type="EMBL" id="JAODUP010000001">
    <property type="protein sequence ID" value="KAK2170737.1"/>
    <property type="molecule type" value="Genomic_DNA"/>
</dbReference>
<comment type="caution">
    <text evidence="4">The sequence shown here is derived from an EMBL/GenBank/DDBJ whole genome shotgun (WGS) entry which is preliminary data.</text>
</comment>